<accession>A0A0H3NKG8</accession>
<comment type="subunit">
    <text evidence="6">Interacts with EnvZ.</text>
</comment>
<dbReference type="AlphaFoldDB" id="A0A0H3NKG8"/>
<keyword evidence="5 6" id="KW-0472">Membrane</keyword>
<dbReference type="GeneID" id="31410578"/>
<evidence type="ECO:0000313" key="9">
    <source>
        <dbReference type="Proteomes" id="UP000008084"/>
    </source>
</evidence>
<feature type="transmembrane region" description="Helical" evidence="6">
    <location>
        <begin position="12"/>
        <end position="34"/>
    </location>
</feature>
<dbReference type="HOGENOM" id="CLU_153761_1_0_6"/>
<dbReference type="KEGG" id="yey:Y11_25901"/>
<dbReference type="EMBL" id="FR729477">
    <property type="protein sequence ID" value="CBY25591.1"/>
    <property type="molecule type" value="Genomic_DNA"/>
</dbReference>
<comment type="subcellular location">
    <subcellularLocation>
        <location evidence="6">Cell inner membrane</location>
        <topology evidence="6">Single-pass membrane protein</topology>
    </subcellularLocation>
</comment>
<protein>
    <recommendedName>
        <fullName evidence="6">Modulator protein MzrA</fullName>
    </recommendedName>
</protein>
<gene>
    <name evidence="6" type="primary">mzrA</name>
    <name evidence="8" type="ordered locus">Y11_25901</name>
</gene>
<organism evidence="8 9">
    <name type="scientific">Yersinia enterocolitica subsp. palearctica serotype O:3 (strain DSM 13030 / CIP 106945 / Y11)</name>
    <dbReference type="NCBI Taxonomy" id="930944"/>
    <lineage>
        <taxon>Bacteria</taxon>
        <taxon>Pseudomonadati</taxon>
        <taxon>Pseudomonadota</taxon>
        <taxon>Gammaproteobacteria</taxon>
        <taxon>Enterobacterales</taxon>
        <taxon>Yersiniaceae</taxon>
        <taxon>Yersinia</taxon>
    </lineage>
</organism>
<evidence type="ECO:0000256" key="3">
    <source>
        <dbReference type="ARBA" id="ARBA00022692"/>
    </source>
</evidence>
<comment type="similarity">
    <text evidence="6">Belongs to the MzrA family.</text>
</comment>
<dbReference type="HAMAP" id="MF_00904">
    <property type="entry name" value="Modulator_MzrA"/>
    <property type="match status" value="1"/>
</dbReference>
<dbReference type="NCBIfam" id="NF007915">
    <property type="entry name" value="PRK10629.1"/>
    <property type="match status" value="1"/>
</dbReference>
<dbReference type="GO" id="GO:0019901">
    <property type="term" value="F:protein kinase binding"/>
    <property type="evidence" value="ECO:0007669"/>
    <property type="project" value="UniProtKB-UniRule"/>
</dbReference>
<evidence type="ECO:0000256" key="5">
    <source>
        <dbReference type="ARBA" id="ARBA00023136"/>
    </source>
</evidence>
<name>A0A0H3NKG8_YERE1</name>
<dbReference type="Pfam" id="PF13721">
    <property type="entry name" value="SecD-TM1"/>
    <property type="match status" value="1"/>
</dbReference>
<keyword evidence="4 6" id="KW-1133">Transmembrane helix</keyword>
<proteinExistence type="inferred from homology"/>
<dbReference type="Gene3D" id="3.30.70.260">
    <property type="match status" value="1"/>
</dbReference>
<comment type="function">
    <text evidence="6">Modulates the activity of the EnvZ/OmpR two-component regulatory system, probably by directly modulating EnvZ enzymatic activity and increasing stability of phosphorylated OmpR.</text>
</comment>
<keyword evidence="1 6" id="KW-1003">Cell membrane</keyword>
<dbReference type="RefSeq" id="WP_005164645.1">
    <property type="nucleotide sequence ID" value="NC_017564.1"/>
</dbReference>
<keyword evidence="2 6" id="KW-0997">Cell inner membrane</keyword>
<evidence type="ECO:0000256" key="1">
    <source>
        <dbReference type="ARBA" id="ARBA00022475"/>
    </source>
</evidence>
<evidence type="ECO:0000256" key="6">
    <source>
        <dbReference type="HAMAP-Rule" id="MF_00904"/>
    </source>
</evidence>
<dbReference type="InterPro" id="IPR027398">
    <property type="entry name" value="SecD-TM"/>
</dbReference>
<evidence type="ECO:0000256" key="4">
    <source>
        <dbReference type="ARBA" id="ARBA00022989"/>
    </source>
</evidence>
<evidence type="ECO:0000256" key="2">
    <source>
        <dbReference type="ARBA" id="ARBA00022519"/>
    </source>
</evidence>
<sequence>MINFRGRFGRPVWHYLILPVTTLLLAALLFTPIIMRTESALKIRPNQQGLSLPDGFSLYQHLDQRGIRIKSITPENDSLVVSLESPEQQQEAITALQDILPSGYVIVSSESKKRQRLLPAFRKNLQNIG</sequence>
<reference evidence="8 9" key="1">
    <citation type="journal article" date="2011" name="J. Bacteriol.">
        <title>Complete genome sequence of Yersinia enterocolitica subsp. palearctica serogroup O:3.</title>
        <authorList>
            <person name="Batzilla J."/>
            <person name="Hoper D."/>
            <person name="Antonenka U."/>
            <person name="Heesemann J."/>
            <person name="Rakin A."/>
        </authorList>
    </citation>
    <scope>NUCLEOTIDE SEQUENCE [LARGE SCALE GENOMIC DNA]</scope>
    <source>
        <strain evidence="9">DSM 13030 / CIP 106945 / Y11</strain>
    </source>
</reference>
<keyword evidence="3 6" id="KW-0812">Transmembrane</keyword>
<dbReference type="InterPro" id="IPR026574">
    <property type="entry name" value="Modulator_MzrA"/>
</dbReference>
<feature type="domain" description="SecD export protein N-terminal TM" evidence="7">
    <location>
        <begin position="11"/>
        <end position="106"/>
    </location>
</feature>
<evidence type="ECO:0000259" key="7">
    <source>
        <dbReference type="Pfam" id="PF13721"/>
    </source>
</evidence>
<dbReference type="PATRIC" id="fig|930944.6.peg.2573"/>
<evidence type="ECO:0000313" key="8">
    <source>
        <dbReference type="EMBL" id="CBY25591.1"/>
    </source>
</evidence>
<dbReference type="Proteomes" id="UP000008084">
    <property type="component" value="Chromosome"/>
</dbReference>
<dbReference type="GO" id="GO:0005886">
    <property type="term" value="C:plasma membrane"/>
    <property type="evidence" value="ECO:0007669"/>
    <property type="project" value="UniProtKB-SubCell"/>
</dbReference>